<dbReference type="InterPro" id="IPR045054">
    <property type="entry name" value="P4HA-like"/>
</dbReference>
<dbReference type="PANTHER" id="PTHR10869:SF246">
    <property type="entry name" value="TRANSMEMBRANE PROLYL 4-HYDROXYLASE"/>
    <property type="match status" value="1"/>
</dbReference>
<sequence length="323" mass="37060">MINIFQDLSLLRVFCFAISLTCNVTNSWTNSISNNVSTKCHRPAYYAVQPRLKCDARQDYDAATRASTGETMKQDMQMPRIDPIQVGFTRTVRHEGKLYTLKTLSLRPPVFEIRDFLSNDECDEIVEMAKSNGLGTSETVWSETDEVLADGNLRAVFGRLDVNSDNGLDYFELLDGVRGIKDIQVEVDDLKEMFQNFGLDFFEDGKITFSEFEILTNPEMFEQIKSYLGQLEGKKSSLRNRQSFSAFLDPLVDERRREFFEKLHQRISKVTQLPIEMIRSSEALQVIKYEVGGHYHAHHDSEDSEYAPCCHLVQDTGELCRPC</sequence>
<gene>
    <name evidence="4" type="ORF">PACLA_8A051805</name>
</gene>
<evidence type="ECO:0000313" key="4">
    <source>
        <dbReference type="EMBL" id="CAB4026712.1"/>
    </source>
</evidence>
<keyword evidence="1" id="KW-0479">Metal-binding</keyword>
<keyword evidence="3" id="KW-0408">Iron</keyword>
<dbReference type="Gene3D" id="2.60.120.620">
    <property type="entry name" value="q2cbj1_9rhob like domain"/>
    <property type="match status" value="1"/>
</dbReference>
<evidence type="ECO:0000256" key="3">
    <source>
        <dbReference type="ARBA" id="ARBA00023004"/>
    </source>
</evidence>
<name>A0A7D9JDB0_PARCT</name>
<dbReference type="PANTHER" id="PTHR10869">
    <property type="entry name" value="PROLYL 4-HYDROXYLASE ALPHA SUBUNIT"/>
    <property type="match status" value="1"/>
</dbReference>
<feature type="non-terminal residue" evidence="4">
    <location>
        <position position="1"/>
    </location>
</feature>
<keyword evidence="5" id="KW-1185">Reference proteome</keyword>
<dbReference type="Gene3D" id="1.10.238.10">
    <property type="entry name" value="EF-hand"/>
    <property type="match status" value="1"/>
</dbReference>
<proteinExistence type="predicted"/>
<dbReference type="GO" id="GO:0004656">
    <property type="term" value="F:procollagen-proline 4-dioxygenase activity"/>
    <property type="evidence" value="ECO:0007669"/>
    <property type="project" value="TreeGrafter"/>
</dbReference>
<dbReference type="GO" id="GO:0031418">
    <property type="term" value="F:L-ascorbic acid binding"/>
    <property type="evidence" value="ECO:0007669"/>
    <property type="project" value="UniProtKB-KW"/>
</dbReference>
<accession>A0A7D9JDB0</accession>
<evidence type="ECO:0000313" key="5">
    <source>
        <dbReference type="Proteomes" id="UP001152795"/>
    </source>
</evidence>
<dbReference type="GO" id="GO:0005783">
    <property type="term" value="C:endoplasmic reticulum"/>
    <property type="evidence" value="ECO:0007669"/>
    <property type="project" value="TreeGrafter"/>
</dbReference>
<dbReference type="OrthoDB" id="420380at2759"/>
<evidence type="ECO:0000256" key="1">
    <source>
        <dbReference type="ARBA" id="ARBA00022723"/>
    </source>
</evidence>
<dbReference type="EMBL" id="CACRXK020014364">
    <property type="protein sequence ID" value="CAB4026712.1"/>
    <property type="molecule type" value="Genomic_DNA"/>
</dbReference>
<reference evidence="4" key="1">
    <citation type="submission" date="2020-04" db="EMBL/GenBank/DDBJ databases">
        <authorList>
            <person name="Alioto T."/>
            <person name="Alioto T."/>
            <person name="Gomez Garrido J."/>
        </authorList>
    </citation>
    <scope>NUCLEOTIDE SEQUENCE</scope>
    <source>
        <strain evidence="4">A484AB</strain>
    </source>
</reference>
<keyword evidence="2" id="KW-0847">Vitamin C</keyword>
<comment type="caution">
    <text evidence="4">The sequence shown here is derived from an EMBL/GenBank/DDBJ whole genome shotgun (WGS) entry which is preliminary data.</text>
</comment>
<protein>
    <submittedName>
        <fullName evidence="4">Uncharacterized protein</fullName>
    </submittedName>
</protein>
<dbReference type="GO" id="GO:0046872">
    <property type="term" value="F:metal ion binding"/>
    <property type="evidence" value="ECO:0007669"/>
    <property type="project" value="UniProtKB-KW"/>
</dbReference>
<dbReference type="Proteomes" id="UP001152795">
    <property type="component" value="Unassembled WGS sequence"/>
</dbReference>
<evidence type="ECO:0000256" key="2">
    <source>
        <dbReference type="ARBA" id="ARBA00022896"/>
    </source>
</evidence>
<dbReference type="AlphaFoldDB" id="A0A7D9JDB0"/>
<dbReference type="InterPro" id="IPR011992">
    <property type="entry name" value="EF-hand-dom_pair"/>
</dbReference>
<dbReference type="SUPFAM" id="SSF47473">
    <property type="entry name" value="EF-hand"/>
    <property type="match status" value="1"/>
</dbReference>
<organism evidence="4 5">
    <name type="scientific">Paramuricea clavata</name>
    <name type="common">Red gorgonian</name>
    <name type="synonym">Violescent sea-whip</name>
    <dbReference type="NCBI Taxonomy" id="317549"/>
    <lineage>
        <taxon>Eukaryota</taxon>
        <taxon>Metazoa</taxon>
        <taxon>Cnidaria</taxon>
        <taxon>Anthozoa</taxon>
        <taxon>Octocorallia</taxon>
        <taxon>Malacalcyonacea</taxon>
        <taxon>Plexauridae</taxon>
        <taxon>Paramuricea</taxon>
    </lineage>
</organism>